<sequence>MYGNPTFDCAGAQIHAVCRQLATVVTVDGVIDDTNIERVNAFARRFVLAEKAFVLDLSGVTSFTPHCVSLLYAVDDSCYHAEVEWSLVTSPAVENALGGVAAGFPVAASVPDALHQFAAGIDERRRLLPLLTKKTA</sequence>
<accession>A0A1E3RSQ7</accession>
<protein>
    <submittedName>
        <fullName evidence="1">Anti-anti-sigma factor</fullName>
    </submittedName>
</protein>
<dbReference type="RefSeq" id="WP_069405997.1">
    <property type="nucleotide sequence ID" value="NZ_JBHRZJ010000018.1"/>
</dbReference>
<organism evidence="1 2">
    <name type="scientific">Mycolicibacterium holsaticum</name>
    <dbReference type="NCBI Taxonomy" id="152142"/>
    <lineage>
        <taxon>Bacteria</taxon>
        <taxon>Bacillati</taxon>
        <taxon>Actinomycetota</taxon>
        <taxon>Actinomycetes</taxon>
        <taxon>Mycobacteriales</taxon>
        <taxon>Mycobacteriaceae</taxon>
        <taxon>Mycolicibacterium</taxon>
    </lineage>
</organism>
<evidence type="ECO:0000313" key="2">
    <source>
        <dbReference type="Proteomes" id="UP000094243"/>
    </source>
</evidence>
<dbReference type="OrthoDB" id="4735650at2"/>
<dbReference type="AlphaFoldDB" id="A0A1E3RSQ7"/>
<gene>
    <name evidence="1" type="ORF">BHQ17_15310</name>
</gene>
<dbReference type="InterPro" id="IPR036513">
    <property type="entry name" value="STAS_dom_sf"/>
</dbReference>
<keyword evidence="2" id="KW-1185">Reference proteome</keyword>
<proteinExistence type="predicted"/>
<dbReference type="EMBL" id="MIGZ01000085">
    <property type="protein sequence ID" value="ODQ92933.1"/>
    <property type="molecule type" value="Genomic_DNA"/>
</dbReference>
<name>A0A1E3RSQ7_9MYCO</name>
<dbReference type="SUPFAM" id="SSF52091">
    <property type="entry name" value="SpoIIaa-like"/>
    <property type="match status" value="1"/>
</dbReference>
<evidence type="ECO:0000313" key="1">
    <source>
        <dbReference type="EMBL" id="ODQ92933.1"/>
    </source>
</evidence>
<dbReference type="Proteomes" id="UP000094243">
    <property type="component" value="Unassembled WGS sequence"/>
</dbReference>
<comment type="caution">
    <text evidence="1">The sequence shown here is derived from an EMBL/GenBank/DDBJ whole genome shotgun (WGS) entry which is preliminary data.</text>
</comment>
<dbReference type="Gene3D" id="3.30.750.24">
    <property type="entry name" value="STAS domain"/>
    <property type="match status" value="1"/>
</dbReference>
<reference evidence="2" key="1">
    <citation type="submission" date="2016-09" db="EMBL/GenBank/DDBJ databases">
        <authorList>
            <person name="Greninger A.L."/>
            <person name="Jerome K.R."/>
            <person name="Mcnair B."/>
            <person name="Wallis C."/>
            <person name="Fang F."/>
        </authorList>
    </citation>
    <scope>NUCLEOTIDE SEQUENCE [LARGE SCALE GENOMIC DNA]</scope>
    <source>
        <strain evidence="2">M7</strain>
    </source>
</reference>